<evidence type="ECO:0000256" key="4">
    <source>
        <dbReference type="ARBA" id="ARBA00022525"/>
    </source>
</evidence>
<sequence precursor="true">MRYFRTLGATAFATATGLALVGTAFTGTGTAEAAPTSLYAPSALVLTLGEGTHPATDTVVRAVTLTCAPVPSGSHPAPEAACRELDSAGGDFTNLTGLREGRPCTREWNPVTLTGDGVWQGRRVTWSATYGNPCELRARTADSAVFAF</sequence>
<name>A0A7W7U4H7_9ACTN</name>
<dbReference type="AlphaFoldDB" id="A0A7W7U4H7"/>
<evidence type="ECO:0000313" key="12">
    <source>
        <dbReference type="Proteomes" id="UP000582643"/>
    </source>
</evidence>
<evidence type="ECO:0000256" key="5">
    <source>
        <dbReference type="ARBA" id="ARBA00022690"/>
    </source>
</evidence>
<evidence type="ECO:0000313" key="11">
    <source>
        <dbReference type="EMBL" id="MBB4984794.1"/>
    </source>
</evidence>
<dbReference type="GO" id="GO:0005576">
    <property type="term" value="C:extracellular region"/>
    <property type="evidence" value="ECO:0007669"/>
    <property type="project" value="UniProtKB-SubCell"/>
</dbReference>
<keyword evidence="6 8" id="KW-0722">Serine protease inhibitor</keyword>
<dbReference type="HAMAP" id="MF_00778">
    <property type="entry name" value="SSI"/>
    <property type="match status" value="1"/>
</dbReference>
<feature type="domain" description="Subtilisin inhibitor" evidence="10">
    <location>
        <begin position="40"/>
        <end position="132"/>
    </location>
</feature>
<evidence type="ECO:0000256" key="9">
    <source>
        <dbReference type="RuleBase" id="RU003471"/>
    </source>
</evidence>
<evidence type="ECO:0000256" key="8">
    <source>
        <dbReference type="HAMAP-Rule" id="MF_00778"/>
    </source>
</evidence>
<feature type="disulfide bond" evidence="8">
    <location>
        <begin position="67"/>
        <end position="82"/>
    </location>
</feature>
<keyword evidence="4 8" id="KW-0964">Secreted</keyword>
<evidence type="ECO:0000256" key="1">
    <source>
        <dbReference type="ARBA" id="ARBA00004613"/>
    </source>
</evidence>
<dbReference type="SUPFAM" id="SSF55399">
    <property type="entry name" value="Subtilisin inhibitor"/>
    <property type="match status" value="1"/>
</dbReference>
<evidence type="ECO:0000256" key="2">
    <source>
        <dbReference type="ARBA" id="ARBA00010472"/>
    </source>
</evidence>
<comment type="subunit">
    <text evidence="3 8">Homodimer.</text>
</comment>
<gene>
    <name evidence="8" type="primary">sti</name>
    <name evidence="11" type="ORF">GGE06_005740</name>
</gene>
<keyword evidence="8" id="KW-0732">Signal</keyword>
<dbReference type="RefSeq" id="WP_116157836.1">
    <property type="nucleotide sequence ID" value="NZ_JACHJY010000008.1"/>
</dbReference>
<comment type="similarity">
    <text evidence="2 8 9">Belongs to the protease inhibitor I16 (SSI) family.</text>
</comment>
<protein>
    <recommendedName>
        <fullName evidence="8">Probable subtilase-type protease inhibitor</fullName>
    </recommendedName>
</protein>
<dbReference type="Pfam" id="PF00720">
    <property type="entry name" value="SSI"/>
    <property type="match status" value="1"/>
</dbReference>
<feature type="disulfide bond" evidence="8">
    <location>
        <begin position="104"/>
        <end position="134"/>
    </location>
</feature>
<evidence type="ECO:0000259" key="10">
    <source>
        <dbReference type="Pfam" id="PF00720"/>
    </source>
</evidence>
<dbReference type="GO" id="GO:0004867">
    <property type="term" value="F:serine-type endopeptidase inhibitor activity"/>
    <property type="evidence" value="ECO:0007669"/>
    <property type="project" value="UniProtKB-UniRule"/>
</dbReference>
<organism evidence="11 12">
    <name type="scientific">Streptomyces nymphaeiformis</name>
    <dbReference type="NCBI Taxonomy" id="2663842"/>
    <lineage>
        <taxon>Bacteria</taxon>
        <taxon>Bacillati</taxon>
        <taxon>Actinomycetota</taxon>
        <taxon>Actinomycetes</taxon>
        <taxon>Kitasatosporales</taxon>
        <taxon>Streptomycetaceae</taxon>
        <taxon>Streptomyces</taxon>
    </lineage>
</organism>
<feature type="chain" id="PRO_5031636414" description="Probable subtilase-type protease inhibitor" evidence="8">
    <location>
        <begin position="34"/>
        <end position="148"/>
    </location>
</feature>
<comment type="function">
    <text evidence="8">Strong inhibitor of bacterial serine proteases such as subtilisin.</text>
</comment>
<proteinExistence type="inferred from homology"/>
<feature type="signal peptide" evidence="8">
    <location>
        <begin position="1"/>
        <end position="33"/>
    </location>
</feature>
<keyword evidence="12" id="KW-1185">Reference proteome</keyword>
<dbReference type="EMBL" id="JACHJY010000008">
    <property type="protein sequence ID" value="MBB4984794.1"/>
    <property type="molecule type" value="Genomic_DNA"/>
</dbReference>
<dbReference type="InterPro" id="IPR000691">
    <property type="entry name" value="Prot_inh_I16_SSI"/>
</dbReference>
<comment type="caution">
    <text evidence="11">The sequence shown here is derived from an EMBL/GenBank/DDBJ whole genome shotgun (WGS) entry which is preliminary data.</text>
</comment>
<feature type="site" description="Reactive bond" evidence="8">
    <location>
        <begin position="106"/>
        <end position="107"/>
    </location>
</feature>
<comment type="subcellular location">
    <subcellularLocation>
        <location evidence="1 8">Secreted</location>
    </subcellularLocation>
</comment>
<accession>A0A7W7U4H7</accession>
<dbReference type="Gene3D" id="3.30.350.10">
    <property type="entry name" value="Subtilisin inhibitor-like"/>
    <property type="match status" value="1"/>
</dbReference>
<reference evidence="11 12" key="1">
    <citation type="submission" date="2020-08" db="EMBL/GenBank/DDBJ databases">
        <title>Genomic Encyclopedia of Type Strains, Phase III (KMG-III): the genomes of soil and plant-associated and newly described type strains.</title>
        <authorList>
            <person name="Whitman W."/>
        </authorList>
    </citation>
    <scope>NUCLEOTIDE SEQUENCE [LARGE SCALE GENOMIC DNA]</scope>
    <source>
        <strain evidence="11 12">SFB5A</strain>
    </source>
</reference>
<evidence type="ECO:0000256" key="3">
    <source>
        <dbReference type="ARBA" id="ARBA00011738"/>
    </source>
</evidence>
<dbReference type="InterPro" id="IPR036819">
    <property type="entry name" value="Subtilisin_inhibitor-like_sf"/>
</dbReference>
<keyword evidence="7 8" id="KW-1015">Disulfide bond</keyword>
<evidence type="ECO:0000256" key="7">
    <source>
        <dbReference type="ARBA" id="ARBA00023157"/>
    </source>
</evidence>
<evidence type="ECO:0000256" key="6">
    <source>
        <dbReference type="ARBA" id="ARBA00022900"/>
    </source>
</evidence>
<dbReference type="InterPro" id="IPR023549">
    <property type="entry name" value="Subtilisin_inhibitor"/>
</dbReference>
<dbReference type="PRINTS" id="PR00294">
    <property type="entry name" value="SSBTLNINHBTR"/>
</dbReference>
<keyword evidence="5 8" id="KW-0646">Protease inhibitor</keyword>
<dbReference type="Proteomes" id="UP000582643">
    <property type="component" value="Unassembled WGS sequence"/>
</dbReference>